<feature type="transmembrane region" description="Helical" evidence="1">
    <location>
        <begin position="494"/>
        <end position="516"/>
    </location>
</feature>
<feature type="transmembrane region" description="Helical" evidence="1">
    <location>
        <begin position="203"/>
        <end position="222"/>
    </location>
</feature>
<protein>
    <submittedName>
        <fullName evidence="2">Uncharacterized protein</fullName>
    </submittedName>
</protein>
<keyword evidence="1" id="KW-1133">Transmembrane helix</keyword>
<feature type="transmembrane region" description="Helical" evidence="1">
    <location>
        <begin position="455"/>
        <end position="473"/>
    </location>
</feature>
<dbReference type="RefSeq" id="WP_135348592.1">
    <property type="nucleotide sequence ID" value="NZ_SRJD01000010.1"/>
</dbReference>
<name>A0A4Z0GM79_9BACL</name>
<feature type="transmembrane region" description="Helical" evidence="1">
    <location>
        <begin position="522"/>
        <end position="541"/>
    </location>
</feature>
<dbReference type="AlphaFoldDB" id="A0A4Z0GM79"/>
<keyword evidence="1" id="KW-0812">Transmembrane</keyword>
<feature type="transmembrane region" description="Helical" evidence="1">
    <location>
        <begin position="165"/>
        <end position="191"/>
    </location>
</feature>
<evidence type="ECO:0000313" key="2">
    <source>
        <dbReference type="EMBL" id="TGA97929.1"/>
    </source>
</evidence>
<feature type="transmembrane region" description="Helical" evidence="1">
    <location>
        <begin position="59"/>
        <end position="79"/>
    </location>
</feature>
<organism evidence="2 3">
    <name type="scientific">Sporolactobacillus shoreae</name>
    <dbReference type="NCBI Taxonomy" id="1465501"/>
    <lineage>
        <taxon>Bacteria</taxon>
        <taxon>Bacillati</taxon>
        <taxon>Bacillota</taxon>
        <taxon>Bacilli</taxon>
        <taxon>Bacillales</taxon>
        <taxon>Sporolactobacillaceae</taxon>
        <taxon>Sporolactobacillus</taxon>
    </lineage>
</organism>
<feature type="transmembrane region" description="Helical" evidence="1">
    <location>
        <begin position="346"/>
        <end position="366"/>
    </location>
</feature>
<feature type="transmembrane region" description="Helical" evidence="1">
    <location>
        <begin position="85"/>
        <end position="105"/>
    </location>
</feature>
<keyword evidence="1" id="KW-0472">Membrane</keyword>
<proteinExistence type="predicted"/>
<dbReference type="OrthoDB" id="2659138at2"/>
<comment type="caution">
    <text evidence="2">The sequence shown here is derived from an EMBL/GenBank/DDBJ whole genome shotgun (WGS) entry which is preliminary data.</text>
</comment>
<dbReference type="Proteomes" id="UP000298347">
    <property type="component" value="Unassembled WGS sequence"/>
</dbReference>
<gene>
    <name evidence="2" type="ORF">E4665_09655</name>
</gene>
<feature type="transmembrane region" description="Helical" evidence="1">
    <location>
        <begin position="378"/>
        <end position="396"/>
    </location>
</feature>
<keyword evidence="3" id="KW-1185">Reference proteome</keyword>
<reference evidence="2 3" key="1">
    <citation type="journal article" date="2015" name="Int. J. Syst. Evol. Microbiol.">
        <title>Sporolactobacillus shoreae sp. nov. and Sporolactobacillus spathodeae sp. nov., two spore-forming lactic acid bacteria isolated from tree barks in Thailand.</title>
        <authorList>
            <person name="Thamacharoensuk T."/>
            <person name="Kitahara M."/>
            <person name="Ohkuma M."/>
            <person name="Thongchul N."/>
            <person name="Tanasupawat S."/>
        </authorList>
    </citation>
    <scope>NUCLEOTIDE SEQUENCE [LARGE SCALE GENOMIC DNA]</scope>
    <source>
        <strain evidence="2 3">BK92</strain>
    </source>
</reference>
<feature type="transmembrane region" description="Helical" evidence="1">
    <location>
        <begin position="138"/>
        <end position="159"/>
    </location>
</feature>
<feature type="transmembrane region" description="Helical" evidence="1">
    <location>
        <begin position="427"/>
        <end position="449"/>
    </location>
</feature>
<feature type="transmembrane region" description="Helical" evidence="1">
    <location>
        <begin position="265"/>
        <end position="286"/>
    </location>
</feature>
<evidence type="ECO:0000256" key="1">
    <source>
        <dbReference type="SAM" id="Phobius"/>
    </source>
</evidence>
<sequence length="542" mass="61610">MEEPQLIKFVDLFQRFFERLGVDYAMMRQILIVKLTMDARRAPVVLSGRRNKKQKEGNLFLKSLWLYALTGLFLIPFTLIGRNYLFQMSLVFGVIMFMVMMSMTADFSSVLLDTRDKAILHTKPIEPKTLGAAKAVHVCLYLFLLTGCLAAPAALTGLIHSGPLFLVLFLPELVLMDLFVIVITALVYLLILKFFDGERLKDAINYVQILLSFSIAIGYQLLVRIFDVTGTDIVLHPAWWQLFLPPLWFSSPFEWLLGRNGNPEVIAFSTLGLVLPLLAVLIYSRYSATFESALSKLSDRSGENRSNHGKWADRIARIVCFQHEERLFFRFAALNMKNDRPFKLKVYPMLGISLVFPFIFIFTSLQGESWQAIGRGKGYYFLYFSLSMIPTAISMLKFSSAYKGSWIFSAAPFEHRTRIFSGVLKAFLVRLFLPVYLILSFLFLLIFKWAILPDLVVVFLTACLYSALCYKGINGEGTLPFSQPFETVQEGGNIHALLFMAAVLPFLGVHALIGWLLPGDGLWLYALILLAGNFVVWRKAFR</sequence>
<evidence type="ECO:0000313" key="3">
    <source>
        <dbReference type="Proteomes" id="UP000298347"/>
    </source>
</evidence>
<dbReference type="EMBL" id="SRJD01000010">
    <property type="protein sequence ID" value="TGA97929.1"/>
    <property type="molecule type" value="Genomic_DNA"/>
</dbReference>
<accession>A0A4Z0GM79</accession>